<dbReference type="EMBL" id="CADCXU010027065">
    <property type="protein sequence ID" value="CAB0014028.1"/>
    <property type="molecule type" value="Genomic_DNA"/>
</dbReference>
<sequence>MPVFTDFPAPDSCLRCQGGERCPWHSGLNLPPPKIEGPPKDQHGCEISPEGKPLVADLPPELFYNYNPSGKAITTYRVLPSSSQAIWEDNLKLCWSIERNAELRKAYDEMRTHIQESLKPIVFPSMSSFKFETYHDNVCYEIRVIPNRVNPSRLRPIIELWIPTNSARPARPLLGTCTNSMRSPRTPRE</sequence>
<dbReference type="Proteomes" id="UP000479000">
    <property type="component" value="Unassembled WGS sequence"/>
</dbReference>
<evidence type="ECO:0000313" key="2">
    <source>
        <dbReference type="Proteomes" id="UP000479000"/>
    </source>
</evidence>
<evidence type="ECO:0000313" key="1">
    <source>
        <dbReference type="EMBL" id="CAB0014028.1"/>
    </source>
</evidence>
<gene>
    <name evidence="1" type="ORF">NTEN_LOCUS18562</name>
</gene>
<dbReference type="AlphaFoldDB" id="A0A6H5HDT1"/>
<organism evidence="1 2">
    <name type="scientific">Nesidiocoris tenuis</name>
    <dbReference type="NCBI Taxonomy" id="355587"/>
    <lineage>
        <taxon>Eukaryota</taxon>
        <taxon>Metazoa</taxon>
        <taxon>Ecdysozoa</taxon>
        <taxon>Arthropoda</taxon>
        <taxon>Hexapoda</taxon>
        <taxon>Insecta</taxon>
        <taxon>Pterygota</taxon>
        <taxon>Neoptera</taxon>
        <taxon>Paraneoptera</taxon>
        <taxon>Hemiptera</taxon>
        <taxon>Heteroptera</taxon>
        <taxon>Panheteroptera</taxon>
        <taxon>Cimicomorpha</taxon>
        <taxon>Miridae</taxon>
        <taxon>Dicyphina</taxon>
        <taxon>Nesidiocoris</taxon>
    </lineage>
</organism>
<accession>A0A6H5HDT1</accession>
<name>A0A6H5HDT1_9HEMI</name>
<reference evidence="1 2" key="1">
    <citation type="submission" date="2020-02" db="EMBL/GenBank/DDBJ databases">
        <authorList>
            <person name="Ferguson B K."/>
        </authorList>
    </citation>
    <scope>NUCLEOTIDE SEQUENCE [LARGE SCALE GENOMIC DNA]</scope>
</reference>
<proteinExistence type="predicted"/>
<protein>
    <submittedName>
        <fullName evidence="1">Uncharacterized protein</fullName>
    </submittedName>
</protein>
<dbReference type="OrthoDB" id="6604329at2759"/>
<keyword evidence="2" id="KW-1185">Reference proteome</keyword>